<evidence type="ECO:0000256" key="8">
    <source>
        <dbReference type="ARBA" id="ARBA00023056"/>
    </source>
</evidence>
<proteinExistence type="inferred from homology"/>
<evidence type="ECO:0000256" key="11">
    <source>
        <dbReference type="PIRSR" id="PIRSR000463-1"/>
    </source>
</evidence>
<dbReference type="FunFam" id="2.60.40.1180:FF:000002">
    <property type="entry name" value="1,4-alpha-glucan branching enzyme GlgB"/>
    <property type="match status" value="1"/>
</dbReference>
<dbReference type="NCBIfam" id="NF003811">
    <property type="entry name" value="PRK05402.1"/>
    <property type="match status" value="1"/>
</dbReference>
<evidence type="ECO:0000256" key="3">
    <source>
        <dbReference type="ARBA" id="ARBA00004964"/>
    </source>
</evidence>
<evidence type="ECO:0000256" key="9">
    <source>
        <dbReference type="ARBA" id="ARBA00023277"/>
    </source>
</evidence>
<dbReference type="InterPro" id="IPR014756">
    <property type="entry name" value="Ig_E-set"/>
</dbReference>
<evidence type="ECO:0000256" key="1">
    <source>
        <dbReference type="ARBA" id="ARBA00000826"/>
    </source>
</evidence>
<feature type="domain" description="Glycosyl hydrolase family 13 catalytic" evidence="12">
    <location>
        <begin position="255"/>
        <end position="625"/>
    </location>
</feature>
<dbReference type="NCBIfam" id="TIGR01515">
    <property type="entry name" value="branching_enzym"/>
    <property type="match status" value="1"/>
</dbReference>
<keyword evidence="5 10" id="KW-0321">Glycogen metabolism</keyword>
<dbReference type="InterPro" id="IPR054169">
    <property type="entry name" value="GlgB_N"/>
</dbReference>
<keyword evidence="7 10" id="KW-0808">Transferase</keyword>
<dbReference type="PANTHER" id="PTHR43651:SF3">
    <property type="entry name" value="1,4-ALPHA-GLUCAN-BRANCHING ENZYME"/>
    <property type="match status" value="1"/>
</dbReference>
<protein>
    <recommendedName>
        <fullName evidence="10">1,4-alpha-glucan branching enzyme GlgB</fullName>
        <ecNumber evidence="10">2.4.1.18</ecNumber>
    </recommendedName>
    <alternativeName>
        <fullName evidence="10">1,4-alpha-D-glucan:1,4-alpha-D-glucan 6-glucosyl-transferase</fullName>
    </alternativeName>
    <alternativeName>
        <fullName evidence="10">Alpha-(1-&gt;4)-glucan branching enzyme</fullName>
    </alternativeName>
    <alternativeName>
        <fullName evidence="10">Glycogen branching enzyme</fullName>
        <shortName evidence="10">BE</shortName>
    </alternativeName>
</protein>
<comment type="function">
    <text evidence="2 10">Catalyzes the formation of the alpha-1,6-glucosidic linkages in glycogen by scission of a 1,4-alpha-linked oligosaccharide from growing alpha-1,4-glucan chains and the subsequent attachment of the oligosaccharide to the alpha-1,6 position.</text>
</comment>
<dbReference type="InterPro" id="IPR017853">
    <property type="entry name" value="GH"/>
</dbReference>
<dbReference type="InterPro" id="IPR044143">
    <property type="entry name" value="GlgB_N_E_set_prok"/>
</dbReference>
<dbReference type="FunFam" id="2.60.40.10:FF:000169">
    <property type="entry name" value="1,4-alpha-glucan branching enzyme GlgB"/>
    <property type="match status" value="1"/>
</dbReference>
<accession>A0A6J4KF50</accession>
<evidence type="ECO:0000256" key="7">
    <source>
        <dbReference type="ARBA" id="ARBA00022679"/>
    </source>
</evidence>
<dbReference type="HAMAP" id="MF_00685">
    <property type="entry name" value="GlgB"/>
    <property type="match status" value="1"/>
</dbReference>
<comment type="pathway">
    <text evidence="3 10">Glycan biosynthesis; glycogen biosynthesis.</text>
</comment>
<keyword evidence="6 10" id="KW-0328">Glycosyltransferase</keyword>
<dbReference type="SUPFAM" id="SSF51011">
    <property type="entry name" value="Glycosyl hydrolase domain"/>
    <property type="match status" value="1"/>
</dbReference>
<keyword evidence="8 10" id="KW-0320">Glycogen biosynthesis</keyword>
<dbReference type="Pfam" id="PF02806">
    <property type="entry name" value="Alpha-amylase_C"/>
    <property type="match status" value="1"/>
</dbReference>
<dbReference type="GO" id="GO:0003844">
    <property type="term" value="F:1,4-alpha-glucan branching enzyme activity"/>
    <property type="evidence" value="ECO:0007669"/>
    <property type="project" value="UniProtKB-UniRule"/>
</dbReference>
<dbReference type="SUPFAM" id="SSF51445">
    <property type="entry name" value="(Trans)glycosidases"/>
    <property type="match status" value="1"/>
</dbReference>
<dbReference type="SMART" id="SM00642">
    <property type="entry name" value="Aamy"/>
    <property type="match status" value="1"/>
</dbReference>
<evidence type="ECO:0000256" key="10">
    <source>
        <dbReference type="HAMAP-Rule" id="MF_00685"/>
    </source>
</evidence>
<dbReference type="GO" id="GO:0043169">
    <property type="term" value="F:cation binding"/>
    <property type="evidence" value="ECO:0007669"/>
    <property type="project" value="InterPro"/>
</dbReference>
<dbReference type="EC" id="2.4.1.18" evidence="10"/>
<dbReference type="InterPro" id="IPR037439">
    <property type="entry name" value="Branching_enzy"/>
</dbReference>
<dbReference type="PANTHER" id="PTHR43651">
    <property type="entry name" value="1,4-ALPHA-GLUCAN-BRANCHING ENZYME"/>
    <property type="match status" value="1"/>
</dbReference>
<evidence type="ECO:0000256" key="5">
    <source>
        <dbReference type="ARBA" id="ARBA00022600"/>
    </source>
</evidence>
<evidence type="ECO:0000259" key="12">
    <source>
        <dbReference type="SMART" id="SM00642"/>
    </source>
</evidence>
<comment type="subunit">
    <text evidence="10">Monomer.</text>
</comment>
<gene>
    <name evidence="10" type="primary">glgB</name>
    <name evidence="13" type="ORF">AVDCRST_MAG68-617</name>
</gene>
<feature type="active site" description="Nucleophile" evidence="10 11">
    <location>
        <position position="414"/>
    </location>
</feature>
<dbReference type="InterPro" id="IPR004193">
    <property type="entry name" value="Glyco_hydro_13_N"/>
</dbReference>
<dbReference type="Pfam" id="PF02922">
    <property type="entry name" value="CBM_48"/>
    <property type="match status" value="1"/>
</dbReference>
<evidence type="ECO:0000256" key="6">
    <source>
        <dbReference type="ARBA" id="ARBA00022676"/>
    </source>
</evidence>
<dbReference type="FunFam" id="3.20.20.80:FF:000003">
    <property type="entry name" value="1,4-alpha-glucan branching enzyme GlgB"/>
    <property type="match status" value="1"/>
</dbReference>
<feature type="active site" description="Proton donor" evidence="10 11">
    <location>
        <position position="467"/>
    </location>
</feature>
<dbReference type="GO" id="GO:0005978">
    <property type="term" value="P:glycogen biosynthetic process"/>
    <property type="evidence" value="ECO:0007669"/>
    <property type="project" value="UniProtKB-UniRule"/>
</dbReference>
<dbReference type="CDD" id="cd02855">
    <property type="entry name" value="E_set_GBE_prok_N"/>
    <property type="match status" value="1"/>
</dbReference>
<comment type="catalytic activity">
    <reaction evidence="1 10">
        <text>Transfers a segment of a (1-&gt;4)-alpha-D-glucan chain to a primary hydroxy group in a similar glucan chain.</text>
        <dbReference type="EC" id="2.4.1.18"/>
    </reaction>
</comment>
<dbReference type="InterPro" id="IPR013783">
    <property type="entry name" value="Ig-like_fold"/>
</dbReference>
<name>A0A6J4KF50_9BACT</name>
<dbReference type="Pfam" id="PF00128">
    <property type="entry name" value="Alpha-amylase"/>
    <property type="match status" value="1"/>
</dbReference>
<dbReference type="Gene3D" id="2.60.40.1180">
    <property type="entry name" value="Golgi alpha-mannosidase II"/>
    <property type="match status" value="1"/>
</dbReference>
<dbReference type="InterPro" id="IPR006048">
    <property type="entry name" value="A-amylase/branching_C"/>
</dbReference>
<dbReference type="UniPathway" id="UPA00164"/>
<dbReference type="InterPro" id="IPR006407">
    <property type="entry name" value="GlgB"/>
</dbReference>
<evidence type="ECO:0000313" key="13">
    <source>
        <dbReference type="EMBL" id="CAA9303009.1"/>
    </source>
</evidence>
<dbReference type="GO" id="GO:0004553">
    <property type="term" value="F:hydrolase activity, hydrolyzing O-glycosyl compounds"/>
    <property type="evidence" value="ECO:0007669"/>
    <property type="project" value="InterPro"/>
</dbReference>
<keyword evidence="9 10" id="KW-0119">Carbohydrate metabolism</keyword>
<dbReference type="CDD" id="cd11322">
    <property type="entry name" value="AmyAc_Glg_BE"/>
    <property type="match status" value="1"/>
</dbReference>
<dbReference type="AlphaFoldDB" id="A0A6J4KF50"/>
<dbReference type="InterPro" id="IPR006047">
    <property type="entry name" value="GH13_cat_dom"/>
</dbReference>
<comment type="similarity">
    <text evidence="4 10">Belongs to the glycosyl hydrolase 13 family. GlgB subfamily.</text>
</comment>
<dbReference type="Gene3D" id="2.60.40.10">
    <property type="entry name" value="Immunoglobulins"/>
    <property type="match status" value="2"/>
</dbReference>
<dbReference type="Gene3D" id="3.20.20.80">
    <property type="entry name" value="Glycosidases"/>
    <property type="match status" value="1"/>
</dbReference>
<evidence type="ECO:0000256" key="2">
    <source>
        <dbReference type="ARBA" id="ARBA00002953"/>
    </source>
</evidence>
<dbReference type="InterPro" id="IPR013780">
    <property type="entry name" value="Glyco_hydro_b"/>
</dbReference>
<dbReference type="SUPFAM" id="SSF81296">
    <property type="entry name" value="E set domains"/>
    <property type="match status" value="2"/>
</dbReference>
<dbReference type="EMBL" id="CADCTW010000034">
    <property type="protein sequence ID" value="CAA9303009.1"/>
    <property type="molecule type" value="Genomic_DNA"/>
</dbReference>
<dbReference type="Pfam" id="PF22019">
    <property type="entry name" value="GlgB_N"/>
    <property type="match status" value="1"/>
</dbReference>
<dbReference type="PIRSF" id="PIRSF000463">
    <property type="entry name" value="GlgB"/>
    <property type="match status" value="1"/>
</dbReference>
<dbReference type="GO" id="GO:0005829">
    <property type="term" value="C:cytosol"/>
    <property type="evidence" value="ECO:0007669"/>
    <property type="project" value="TreeGrafter"/>
</dbReference>
<dbReference type="NCBIfam" id="NF008967">
    <property type="entry name" value="PRK12313.1"/>
    <property type="match status" value="1"/>
</dbReference>
<sequence length="736" mass="83865">MAQATLQHDVRQIVRGEHNDPFRVLGMHRVAVAGEIRLVVRAFIPGAREVALLGTGIVSPRTLQRVNDDGFFEGLLPRGTEPFAYQLRVTWEDGSVVEMADAYSFSSTVAEFDLYLIGEGTHLRLYDVLGAHPDEIGGVQGVRFAVWAPAAQRVSVVGEFNGWDGRRHTLRRHPGVGIWEMFIPGIPAGTAYKYELRGPHGEIFLKSDPVAFYAEHNPATASVVADLRGFEWTDDEWMERRRGEPGKDRPMAVYEVHLGSWKRVPEEGDRPLTYREMAHQLGEYVTEMGFTHVELLPVMEHPYDPSWGYQVTGYFAPTSRFGKPEDFKYLVNHLHSLGIGVILDWVPAHFPKDAHALRRFDGTALYEHEDPRQGEHPDWGTLVFNFGRNEVRNFLLSNALFWIDEYHADGLRVDAVASMLYLDYSRQPGQWVPNRYGGRENLEAIDFLQQLNATMRDRYPGALMIAEESTAWPGVTQPPHLGGLGFHMKWNMGWMNDFLRFVEEDPVYRKYHFNLITFSLMYAFSERFVLPFSHDEVVHLKGSLIGKMPGDAWQKAANLRMALGFMWSHPGKKLIFMGGEFGQWSEWSEGRSLDWHLLENPLNAGVQRWMRDLNALYTKERAFWDSDCTHEGFQWIDFHDVEQTVLSFLRRSTDTGEELLFACNFTPVPRPGYRIGVPRAGTYRELLNSDSAVYGGSNLGNHGSVASEPVPEHGRADSVRLMLPPLSILVLKRDEE</sequence>
<evidence type="ECO:0000256" key="4">
    <source>
        <dbReference type="ARBA" id="ARBA00009000"/>
    </source>
</evidence>
<reference evidence="13" key="1">
    <citation type="submission" date="2020-02" db="EMBL/GenBank/DDBJ databases">
        <authorList>
            <person name="Meier V. D."/>
        </authorList>
    </citation>
    <scope>NUCLEOTIDE SEQUENCE</scope>
    <source>
        <strain evidence="13">AVDCRST_MAG68</strain>
    </source>
</reference>
<organism evidence="13">
    <name type="scientific">uncultured Gemmatimonadota bacterium</name>
    <dbReference type="NCBI Taxonomy" id="203437"/>
    <lineage>
        <taxon>Bacteria</taxon>
        <taxon>Pseudomonadati</taxon>
        <taxon>Gemmatimonadota</taxon>
        <taxon>environmental samples</taxon>
    </lineage>
</organism>